<dbReference type="CDD" id="cd11660">
    <property type="entry name" value="SANT_TRF"/>
    <property type="match status" value="1"/>
</dbReference>
<comment type="caution">
    <text evidence="2">The sequence shown here is derived from an EMBL/GenBank/DDBJ whole genome shotgun (WGS) entry which is preliminary data.</text>
</comment>
<dbReference type="Gramene" id="OE9A121987T1">
    <property type="protein sequence ID" value="OE9A121987C1"/>
    <property type="gene ID" value="OE9A121987"/>
</dbReference>
<dbReference type="PROSITE" id="PS50090">
    <property type="entry name" value="MYB_LIKE"/>
    <property type="match status" value="1"/>
</dbReference>
<evidence type="ECO:0000259" key="1">
    <source>
        <dbReference type="PROSITE" id="PS50090"/>
    </source>
</evidence>
<dbReference type="InterPro" id="IPR001005">
    <property type="entry name" value="SANT/Myb"/>
</dbReference>
<dbReference type="SUPFAM" id="SSF46689">
    <property type="entry name" value="Homeodomain-like"/>
    <property type="match status" value="1"/>
</dbReference>
<evidence type="ECO:0000313" key="2">
    <source>
        <dbReference type="EMBL" id="CAA2955973.1"/>
    </source>
</evidence>
<accession>A0A8S0PUE0</accession>
<proteinExistence type="predicted"/>
<dbReference type="Gene3D" id="1.10.10.60">
    <property type="entry name" value="Homeodomain-like"/>
    <property type="match status" value="1"/>
</dbReference>
<dbReference type="InterPro" id="IPR009057">
    <property type="entry name" value="Homeodomain-like_sf"/>
</dbReference>
<sequence length="886" mass="99879">MHIQCLYPRVEAPRIYMMSSKVVLTYKRRRPPSRFDVSHQNVCFETQEECRESKASATLDKYEKPSGENRLENQNKESGMCHEYFRDKVGDSMFQCQSCYRQYRVEYLNPQKHASKEKRLCSGCIKEEYSSSRLEGETLSVESDVTQTRFHSKNALLEGSPPKKCSHESKDAAISEKLTLEELNLASKDKCSSICNNSTAKRKFSSTLITFHRRPKQNKDTTGPNTKSNIKAGKVSSLATEGCMFASAVSTCTFETPSAKSCSNDHSEDLKNGKDIQRRNSFVRNEEEVYSRETDFKTEFAASAPKTEIGIQVDEQLKSLHKTANGTSSTIVQLSSDSLKSTSFHSYIARDVQENHHINPSRNLSDAPTEDLEHKIVQSLSNEDLNTTELPDELSGIKCSQASRDLSVAAPARDIDCNVALDSGSDEPCFHKVFPQSKNLELLNGKIKENMLTHEARIIESGGSLVKVVDKSNDSVNHPPQFRDIASKNNYLQLFPENRSHDLLPSANTQHKAVALVGSEESLSQLKSPAITRSSLFLGLSLPMEPTVAFNPMYQWPNVNIQPHETFHDLALQPCLDQTSPFLRHKMMLDNILRRARGAKGNRGSFSDRFESPTTWSEEELDCLWIGVRRHGRGNWDAMLKDPRLRFFPWRTPKDLAERWDEDQSKLVYGMPFSQSKYASTPDDLSYSMMHFSYPKIKHPSDDVQLSLGDVPSRYEDSVEKISSMDFINIQHNGLLQKPVTDSRTFLSYSYAVAGAESSLHMGPMTSMAVKDYSLPPWLREAVAIPPRPPDTVPTSFDSSTSHPGMQLFRQPYFDSNLCHQQARNRLNNKHISGKSELQTGGRSHLTNLPLITRCGKTKPSDNNQEDLIVIHSDASSEETISDDHC</sequence>
<dbReference type="Proteomes" id="UP000594638">
    <property type="component" value="Unassembled WGS sequence"/>
</dbReference>
<feature type="domain" description="Myb-like" evidence="1">
    <location>
        <begin position="616"/>
        <end position="664"/>
    </location>
</feature>
<reference evidence="2 3" key="1">
    <citation type="submission" date="2019-12" db="EMBL/GenBank/DDBJ databases">
        <authorList>
            <person name="Alioto T."/>
            <person name="Alioto T."/>
            <person name="Gomez Garrido J."/>
        </authorList>
    </citation>
    <scope>NUCLEOTIDE SEQUENCE [LARGE SCALE GENOMIC DNA]</scope>
</reference>
<name>A0A8S0PUE0_OLEEU</name>
<evidence type="ECO:0000313" key="3">
    <source>
        <dbReference type="Proteomes" id="UP000594638"/>
    </source>
</evidence>
<protein>
    <submittedName>
        <fullName evidence="2">Uncharacterized protein LOC111383542 isoform X1</fullName>
    </submittedName>
</protein>
<keyword evidence="3" id="KW-1185">Reference proteome</keyword>
<organism evidence="2 3">
    <name type="scientific">Olea europaea subsp. europaea</name>
    <dbReference type="NCBI Taxonomy" id="158383"/>
    <lineage>
        <taxon>Eukaryota</taxon>
        <taxon>Viridiplantae</taxon>
        <taxon>Streptophyta</taxon>
        <taxon>Embryophyta</taxon>
        <taxon>Tracheophyta</taxon>
        <taxon>Spermatophyta</taxon>
        <taxon>Magnoliopsida</taxon>
        <taxon>eudicotyledons</taxon>
        <taxon>Gunneridae</taxon>
        <taxon>Pentapetalae</taxon>
        <taxon>asterids</taxon>
        <taxon>lamiids</taxon>
        <taxon>Lamiales</taxon>
        <taxon>Oleaceae</taxon>
        <taxon>Oleeae</taxon>
        <taxon>Olea</taxon>
    </lineage>
</organism>
<dbReference type="EMBL" id="CACTIH010000170">
    <property type="protein sequence ID" value="CAA2955973.1"/>
    <property type="molecule type" value="Genomic_DNA"/>
</dbReference>
<dbReference type="OrthoDB" id="608866at2759"/>
<gene>
    <name evidence="2" type="ORF">OLEA9_A121987</name>
</gene>
<dbReference type="AlphaFoldDB" id="A0A8S0PUE0"/>